<dbReference type="RefSeq" id="WP_263745954.1">
    <property type="nucleotide sequence ID" value="NZ_JAOWRF010000192.1"/>
</dbReference>
<organism evidence="1 2">
    <name type="scientific">Plectonema radiosum NIES-515</name>
    <dbReference type="NCBI Taxonomy" id="2986073"/>
    <lineage>
        <taxon>Bacteria</taxon>
        <taxon>Bacillati</taxon>
        <taxon>Cyanobacteriota</taxon>
        <taxon>Cyanophyceae</taxon>
        <taxon>Oscillatoriophycideae</taxon>
        <taxon>Oscillatoriales</taxon>
        <taxon>Microcoleaceae</taxon>
        <taxon>Plectonema</taxon>
    </lineage>
</organism>
<evidence type="ECO:0000313" key="2">
    <source>
        <dbReference type="Proteomes" id="UP001526143"/>
    </source>
</evidence>
<accession>A0ABT3AZ21</accession>
<comment type="caution">
    <text evidence="1">The sequence shown here is derived from an EMBL/GenBank/DDBJ whole genome shotgun (WGS) entry which is preliminary data.</text>
</comment>
<reference evidence="1 2" key="1">
    <citation type="submission" date="2022-10" db="EMBL/GenBank/DDBJ databases">
        <title>Identification of biosynthetic pathway for the production of the potent trypsin inhibitor radiosumin.</title>
        <authorList>
            <person name="Fewer D.P."/>
            <person name="Delbaje E."/>
            <person name="Ouyang X."/>
            <person name="Agostino P.D."/>
            <person name="Wahlsten M."/>
            <person name="Jokela J."/>
            <person name="Permi P."/>
            <person name="Haapaniemi E."/>
            <person name="Koistinen H."/>
        </authorList>
    </citation>
    <scope>NUCLEOTIDE SEQUENCE [LARGE SCALE GENOMIC DNA]</scope>
    <source>
        <strain evidence="1 2">NIES-515</strain>
    </source>
</reference>
<protein>
    <submittedName>
        <fullName evidence="1">Uncharacterized protein</fullName>
    </submittedName>
</protein>
<name>A0ABT3AZ21_9CYAN</name>
<keyword evidence="2" id="KW-1185">Reference proteome</keyword>
<dbReference type="Proteomes" id="UP001526143">
    <property type="component" value="Unassembled WGS sequence"/>
</dbReference>
<dbReference type="EMBL" id="JAOWRF010000192">
    <property type="protein sequence ID" value="MCV3214379.1"/>
    <property type="molecule type" value="Genomic_DNA"/>
</dbReference>
<gene>
    <name evidence="1" type="ORF">OGM63_12800</name>
</gene>
<proteinExistence type="predicted"/>
<evidence type="ECO:0000313" key="1">
    <source>
        <dbReference type="EMBL" id="MCV3214379.1"/>
    </source>
</evidence>
<sequence>MRFDLSQETDPQLLGNLGKITRYDLIVVDTPLVLRSEVLAPKAMRSLTILFCLHPQHQWI</sequence>